<accession>A0A087BIC5</accession>
<protein>
    <recommendedName>
        <fullName evidence="5">Transporter</fullName>
    </recommendedName>
</protein>
<reference evidence="3 4" key="1">
    <citation type="submission" date="2014-03" db="EMBL/GenBank/DDBJ databases">
        <title>Genomics of Bifidobacteria.</title>
        <authorList>
            <person name="Ventura M."/>
            <person name="Milani C."/>
            <person name="Lugli G.A."/>
        </authorList>
    </citation>
    <scope>NUCLEOTIDE SEQUENCE [LARGE SCALE GENOMIC DNA]</scope>
    <source>
        <strain evidence="3 4">LMG 11341</strain>
    </source>
</reference>
<feature type="transmembrane region" description="Helical" evidence="2">
    <location>
        <begin position="12"/>
        <end position="32"/>
    </location>
</feature>
<evidence type="ECO:0000313" key="4">
    <source>
        <dbReference type="Proteomes" id="UP000029060"/>
    </source>
</evidence>
<keyword evidence="2" id="KW-1133">Transmembrane helix</keyword>
<comment type="caution">
    <text evidence="3">The sequence shown here is derived from an EMBL/GenBank/DDBJ whole genome shotgun (WGS) entry which is preliminary data.</text>
</comment>
<keyword evidence="2" id="KW-0812">Transmembrane</keyword>
<evidence type="ECO:0008006" key="5">
    <source>
        <dbReference type="Google" id="ProtNLM"/>
    </source>
</evidence>
<dbReference type="AlphaFoldDB" id="A0A087BIC5"/>
<feature type="coiled-coil region" evidence="1">
    <location>
        <begin position="194"/>
        <end position="232"/>
    </location>
</feature>
<feature type="transmembrane region" description="Helical" evidence="2">
    <location>
        <begin position="68"/>
        <end position="90"/>
    </location>
</feature>
<dbReference type="InterPro" id="IPR010540">
    <property type="entry name" value="CmpB_TMEM229"/>
</dbReference>
<evidence type="ECO:0000256" key="2">
    <source>
        <dbReference type="SAM" id="Phobius"/>
    </source>
</evidence>
<dbReference type="OrthoDB" id="9789229at2"/>
<proteinExistence type="predicted"/>
<evidence type="ECO:0000256" key="1">
    <source>
        <dbReference type="SAM" id="Coils"/>
    </source>
</evidence>
<evidence type="ECO:0000313" key="3">
    <source>
        <dbReference type="EMBL" id="KFI70775.1"/>
    </source>
</evidence>
<sequence length="289" mass="32606">MDLLNLAEQVVLWWMCYSCIGWVWETGLNLVLKHKWVDRGALNGPICPIYGNGALLVILLLHDVTNPVALFLGSGVIACTLEYVVSWQYERLFRIRLWDYTDKPFNVNGRVYLNGFLAFGAGATLIKLVVQPGLAHLTAAMPQPWLHIAAWGLLAVAFVDWLISTMGMADMDNRLARLGEDVKAGRLEAIDKANSDMAEANVRMEQRLAQAQRSARDRLDQARDRIDDAILDIRAVGRKGEAAALDRLTGEHVRRALSRQQIRLLRAFPSLRSSARRELTDRIHKLLER</sequence>
<keyword evidence="4" id="KW-1185">Reference proteome</keyword>
<dbReference type="Pfam" id="PF06541">
    <property type="entry name" value="ABC_trans_CmpB"/>
    <property type="match status" value="1"/>
</dbReference>
<dbReference type="Proteomes" id="UP000029060">
    <property type="component" value="Unassembled WGS sequence"/>
</dbReference>
<feature type="transmembrane region" description="Helical" evidence="2">
    <location>
        <begin position="111"/>
        <end position="130"/>
    </location>
</feature>
<gene>
    <name evidence="3" type="ORF">BMERY_0201</name>
</gene>
<organism evidence="3 4">
    <name type="scientific">Bifidobacterium merycicum</name>
    <dbReference type="NCBI Taxonomy" id="78345"/>
    <lineage>
        <taxon>Bacteria</taxon>
        <taxon>Bacillati</taxon>
        <taxon>Actinomycetota</taxon>
        <taxon>Actinomycetes</taxon>
        <taxon>Bifidobacteriales</taxon>
        <taxon>Bifidobacteriaceae</taxon>
        <taxon>Bifidobacterium</taxon>
    </lineage>
</organism>
<dbReference type="RefSeq" id="WP_033522950.1">
    <property type="nucleotide sequence ID" value="NZ_JGZC01000005.1"/>
</dbReference>
<keyword evidence="2" id="KW-0472">Membrane</keyword>
<name>A0A087BIC5_9BIFI</name>
<feature type="transmembrane region" description="Helical" evidence="2">
    <location>
        <begin position="145"/>
        <end position="163"/>
    </location>
</feature>
<dbReference type="EMBL" id="JGZC01000005">
    <property type="protein sequence ID" value="KFI70775.1"/>
    <property type="molecule type" value="Genomic_DNA"/>
</dbReference>
<keyword evidence="1" id="KW-0175">Coiled coil</keyword>
<feature type="transmembrane region" description="Helical" evidence="2">
    <location>
        <begin position="44"/>
        <end position="62"/>
    </location>
</feature>
<dbReference type="STRING" id="78345.BMERY_0201"/>
<dbReference type="eggNOG" id="COG4905">
    <property type="taxonomic scope" value="Bacteria"/>
</dbReference>